<accession>A0A6C0C832</accession>
<organism evidence="1">
    <name type="scientific">viral metagenome</name>
    <dbReference type="NCBI Taxonomy" id="1070528"/>
    <lineage>
        <taxon>unclassified sequences</taxon>
        <taxon>metagenomes</taxon>
        <taxon>organismal metagenomes</taxon>
    </lineage>
</organism>
<protein>
    <submittedName>
        <fullName evidence="1">Uncharacterized protein</fullName>
    </submittedName>
</protein>
<proteinExistence type="predicted"/>
<dbReference type="EMBL" id="MN739356">
    <property type="protein sequence ID" value="QHT00591.1"/>
    <property type="molecule type" value="Genomic_DNA"/>
</dbReference>
<evidence type="ECO:0000313" key="1">
    <source>
        <dbReference type="EMBL" id="QHT00591.1"/>
    </source>
</evidence>
<reference evidence="1" key="1">
    <citation type="journal article" date="2020" name="Nature">
        <title>Giant virus diversity and host interactions through global metagenomics.</title>
        <authorList>
            <person name="Schulz F."/>
            <person name="Roux S."/>
            <person name="Paez-Espino D."/>
            <person name="Jungbluth S."/>
            <person name="Walsh D.A."/>
            <person name="Denef V.J."/>
            <person name="McMahon K.D."/>
            <person name="Konstantinidis K.T."/>
            <person name="Eloe-Fadrosh E.A."/>
            <person name="Kyrpides N.C."/>
            <person name="Woyke T."/>
        </authorList>
    </citation>
    <scope>NUCLEOTIDE SEQUENCE</scope>
    <source>
        <strain evidence="1">GVMAG-M-3300020192-26</strain>
    </source>
</reference>
<sequence>MLLQRIMSAGDLRAIFNGSLKVECNVARDLRVIFNDSLKVERNVAAKNYVC</sequence>
<dbReference type="AlphaFoldDB" id="A0A6C0C832"/>
<name>A0A6C0C832_9ZZZZ</name>